<feature type="transmembrane region" description="Helical" evidence="2">
    <location>
        <begin position="209"/>
        <end position="231"/>
    </location>
</feature>
<feature type="transmembrane region" description="Helical" evidence="2">
    <location>
        <begin position="767"/>
        <end position="786"/>
    </location>
</feature>
<feature type="transmembrane region" description="Helical" evidence="2">
    <location>
        <begin position="798"/>
        <end position="820"/>
    </location>
</feature>
<evidence type="ECO:0000256" key="2">
    <source>
        <dbReference type="SAM" id="Phobius"/>
    </source>
</evidence>
<evidence type="ECO:0000256" key="1">
    <source>
        <dbReference type="SAM" id="MobiDB-lite"/>
    </source>
</evidence>
<dbReference type="EMBL" id="CZQA01000001">
    <property type="protein sequence ID" value="CUS33834.1"/>
    <property type="molecule type" value="Genomic_DNA"/>
</dbReference>
<sequence>MFKYELLHAFYADLRAHGFTVGVSEQMRVNHLLLQLHAADAFPESQMSLCNMLSSVLSTNDEQQRYFRQRFHHCFGAITSAKTSHAEAVWLTDLSLGADNAQIAKARIKTIRRETEYDARLFRAKMLVAMIATALLLVILPHVAMFFLIDNIITSSPLDEGRGPLKPMPPGDSKSSQHKSSGSVFGGNAQGWLSPLKMDVSSIPPPESWIGTGMLALTFLPFAVLALWAAIPSRRKDAFVNRRKTEGTAELKNLLLSAPMYNPFDQANVHRTIQGLRRPRKVESEDLDVDLTLDATLRNAGMFTPAYARHPVAPEYLILVERNSREDHVARYAESLVSVLKRSQAYSDVFYFEGDFRRVFRSSDSPRIAIEELVGRYRAHRLILITNGNGLIDPVSGKVWEWAAAVAQFERRICLTPTSPGLWGYREASISTLLEIAILPLLPESMELVVQMLTSDQVDLSHKVWEPPASSERREDLNRLADLLEDRRNLWLSSSRPAENSLRAMEVAARSALTLDGYRWLAACSVYPELNWNLTLYIGSTLKGDDGVPLIGPKRLLLLAMLPWFREGSMPIWLRLHLASSMSPSELRQVRALVSKLLLSIFEFAGKTVPLQLAMEHGQLGSRHDSDAESVELEDSLLAEFLSKPPRSDQGLFKLPAAIAKYLRTGRIPKIMRRATPDTTVQETRANAEALTATLKHAGVDSVTVLRGAHAELGEQAGYRPVQSFIKRDGDQIILRDEYFLFLPTDSLTGRLLDVETVTILLHRTRLVTRMALLNLVLMSVSAFYFSENILNLYNNDAISVGIICSWILLPSSLLNFLVLHRFKNCLRHFPIFGPINGVRHKATQFKLVTNQPNG</sequence>
<feature type="transmembrane region" description="Helical" evidence="2">
    <location>
        <begin position="127"/>
        <end position="149"/>
    </location>
</feature>
<dbReference type="AlphaFoldDB" id="A0A0S4LAK1"/>
<feature type="region of interest" description="Disordered" evidence="1">
    <location>
        <begin position="160"/>
        <end position="184"/>
    </location>
</feature>
<keyword evidence="2" id="KW-0812">Transmembrane</keyword>
<name>A0A0S4LAK1_9BACT</name>
<protein>
    <submittedName>
        <fullName evidence="3">Uncharacterized protein</fullName>
    </submittedName>
</protein>
<evidence type="ECO:0000313" key="3">
    <source>
        <dbReference type="EMBL" id="CUS33834.1"/>
    </source>
</evidence>
<dbReference type="RefSeq" id="WP_090745504.1">
    <property type="nucleotide sequence ID" value="NZ_CZQA01000001.1"/>
</dbReference>
<proteinExistence type="predicted"/>
<keyword evidence="4" id="KW-1185">Reference proteome</keyword>
<dbReference type="Proteomes" id="UP000199032">
    <property type="component" value="Unassembled WGS sequence"/>
</dbReference>
<evidence type="ECO:0000313" key="4">
    <source>
        <dbReference type="Proteomes" id="UP000199032"/>
    </source>
</evidence>
<dbReference type="STRING" id="1742972.COMA1_11366"/>
<accession>A0A0S4LAK1</accession>
<keyword evidence="2" id="KW-1133">Transmembrane helix</keyword>
<dbReference type="OrthoDB" id="8440350at2"/>
<organism evidence="3 4">
    <name type="scientific">Candidatus Nitrospira nitrosa</name>
    <dbReference type="NCBI Taxonomy" id="1742972"/>
    <lineage>
        <taxon>Bacteria</taxon>
        <taxon>Pseudomonadati</taxon>
        <taxon>Nitrospirota</taxon>
        <taxon>Nitrospiria</taxon>
        <taxon>Nitrospirales</taxon>
        <taxon>Nitrospiraceae</taxon>
        <taxon>Nitrospira</taxon>
    </lineage>
</organism>
<keyword evidence="2" id="KW-0472">Membrane</keyword>
<reference evidence="3 4" key="1">
    <citation type="submission" date="2015-10" db="EMBL/GenBank/DDBJ databases">
        <authorList>
            <person name="Gilbert D.G."/>
        </authorList>
    </citation>
    <scope>NUCLEOTIDE SEQUENCE [LARGE SCALE GENOMIC DNA]</scope>
    <source>
        <strain evidence="3">COMA1</strain>
    </source>
</reference>
<gene>
    <name evidence="3" type="ORF">COMA1_11366</name>
</gene>